<organism evidence="2 3">
    <name type="scientific">Ceratodon purpureus</name>
    <name type="common">Fire moss</name>
    <name type="synonym">Dicranum purpureum</name>
    <dbReference type="NCBI Taxonomy" id="3225"/>
    <lineage>
        <taxon>Eukaryota</taxon>
        <taxon>Viridiplantae</taxon>
        <taxon>Streptophyta</taxon>
        <taxon>Embryophyta</taxon>
        <taxon>Bryophyta</taxon>
        <taxon>Bryophytina</taxon>
        <taxon>Bryopsida</taxon>
        <taxon>Dicranidae</taxon>
        <taxon>Pseudoditrichales</taxon>
        <taxon>Ditrichaceae</taxon>
        <taxon>Ceratodon</taxon>
    </lineage>
</organism>
<feature type="region of interest" description="Disordered" evidence="1">
    <location>
        <begin position="181"/>
        <end position="205"/>
    </location>
</feature>
<dbReference type="Proteomes" id="UP000822688">
    <property type="component" value="Chromosome V"/>
</dbReference>
<keyword evidence="3" id="KW-1185">Reference proteome</keyword>
<sequence>MSIPDECNIRWFTVFMALSNDGVVPTVTPTDLMPSRVALAHFLGPKHNLGFTFINHGNRAYELYVRELHQRVLQLKWPISGVLPFHFARGLAAQAMGMCVNWAEFGYKQTHPHQSRIGAYRILPEFENLSAPLPPLIKIIPRGNFTAHGFIDSDKNSPVEDRNHENSSALVWKTSPPLTRSAVPATAEGSPSTRHHVRQVNRGKEKIDSTAARLRAAALDGLSFIRKQVTVVVEAEQMKLQEARHDYFRRANNISVLLKDKKVRLKDIQNILATKVKSQSSTSWRKRFVSQQRIQW</sequence>
<protein>
    <submittedName>
        <fullName evidence="2">Uncharacterized protein</fullName>
    </submittedName>
</protein>
<evidence type="ECO:0000256" key="1">
    <source>
        <dbReference type="SAM" id="MobiDB-lite"/>
    </source>
</evidence>
<gene>
    <name evidence="2" type="ORF">KC19_VG139600</name>
</gene>
<dbReference type="EMBL" id="CM026426">
    <property type="protein sequence ID" value="KAG0572998.1"/>
    <property type="molecule type" value="Genomic_DNA"/>
</dbReference>
<comment type="caution">
    <text evidence="2">The sequence shown here is derived from an EMBL/GenBank/DDBJ whole genome shotgun (WGS) entry which is preliminary data.</text>
</comment>
<evidence type="ECO:0000313" key="2">
    <source>
        <dbReference type="EMBL" id="KAG0572998.1"/>
    </source>
</evidence>
<reference evidence="2" key="1">
    <citation type="submission" date="2020-06" db="EMBL/GenBank/DDBJ databases">
        <title>WGS assembly of Ceratodon purpureus strain R40.</title>
        <authorList>
            <person name="Carey S.B."/>
            <person name="Jenkins J."/>
            <person name="Shu S."/>
            <person name="Lovell J.T."/>
            <person name="Sreedasyam A."/>
            <person name="Maumus F."/>
            <person name="Tiley G.P."/>
            <person name="Fernandez-Pozo N."/>
            <person name="Barry K."/>
            <person name="Chen C."/>
            <person name="Wang M."/>
            <person name="Lipzen A."/>
            <person name="Daum C."/>
            <person name="Saski C.A."/>
            <person name="Payton A.C."/>
            <person name="Mcbreen J.C."/>
            <person name="Conrad R.E."/>
            <person name="Kollar L.M."/>
            <person name="Olsson S."/>
            <person name="Huttunen S."/>
            <person name="Landis J.B."/>
            <person name="Wickett N.J."/>
            <person name="Johnson M.G."/>
            <person name="Rensing S.A."/>
            <person name="Grimwood J."/>
            <person name="Schmutz J."/>
            <person name="Mcdaniel S.F."/>
        </authorList>
    </citation>
    <scope>NUCLEOTIDE SEQUENCE</scope>
    <source>
        <strain evidence="2">R40</strain>
    </source>
</reference>
<evidence type="ECO:0000313" key="3">
    <source>
        <dbReference type="Proteomes" id="UP000822688"/>
    </source>
</evidence>
<dbReference type="AlphaFoldDB" id="A0A8T0HR19"/>
<name>A0A8T0HR19_CERPU</name>
<accession>A0A8T0HR19</accession>
<proteinExistence type="predicted"/>